<evidence type="ECO:0000259" key="2">
    <source>
        <dbReference type="Pfam" id="PF13547"/>
    </source>
</evidence>
<feature type="domain" description="DUF2460" evidence="1">
    <location>
        <begin position="645"/>
        <end position="834"/>
    </location>
</feature>
<dbReference type="Pfam" id="PF13547">
    <property type="entry name" value="GTA_TIM"/>
    <property type="match status" value="1"/>
</dbReference>
<dbReference type="RefSeq" id="WP_113888680.1">
    <property type="nucleotide sequence ID" value="NZ_QNRK01000007.1"/>
</dbReference>
<dbReference type="AlphaFoldDB" id="A0A366FP77"/>
<dbReference type="Proteomes" id="UP000253529">
    <property type="component" value="Unassembled WGS sequence"/>
</dbReference>
<comment type="caution">
    <text evidence="3">The sequence shown here is derived from an EMBL/GenBank/DDBJ whole genome shotgun (WGS) entry which is preliminary data.</text>
</comment>
<dbReference type="Gene3D" id="3.20.20.80">
    <property type="entry name" value="Glycosidases"/>
    <property type="match status" value="1"/>
</dbReference>
<keyword evidence="4" id="KW-1185">Reference proteome</keyword>
<reference evidence="3 4" key="1">
    <citation type="submission" date="2018-06" db="EMBL/GenBank/DDBJ databases">
        <title>Genomic Encyclopedia of Type Strains, Phase IV (KMG-IV): sequencing the most valuable type-strain genomes for metagenomic binning, comparative biology and taxonomic classification.</title>
        <authorList>
            <person name="Goeker M."/>
        </authorList>
    </citation>
    <scope>NUCLEOTIDE SEQUENCE [LARGE SCALE GENOMIC DNA]</scope>
    <source>
        <strain evidence="3 4">DSM 24875</strain>
    </source>
</reference>
<dbReference type="InterPro" id="IPR025195">
    <property type="entry name" value="GTA_TIM_dom"/>
</dbReference>
<feature type="domain" description="GTA TIM-barrel-like" evidence="2">
    <location>
        <begin position="225"/>
        <end position="600"/>
    </location>
</feature>
<proteinExistence type="predicted"/>
<organism evidence="3 4">
    <name type="scientific">Roseiarcus fermentans</name>
    <dbReference type="NCBI Taxonomy" id="1473586"/>
    <lineage>
        <taxon>Bacteria</taxon>
        <taxon>Pseudomonadati</taxon>
        <taxon>Pseudomonadota</taxon>
        <taxon>Alphaproteobacteria</taxon>
        <taxon>Hyphomicrobiales</taxon>
        <taxon>Roseiarcaceae</taxon>
        <taxon>Roseiarcus</taxon>
    </lineage>
</organism>
<protein>
    <submittedName>
        <fullName evidence="3">Uncharacterized protein</fullName>
    </submittedName>
</protein>
<dbReference type="OrthoDB" id="8445115at2"/>
<dbReference type="CDD" id="cd19607">
    <property type="entry name" value="GTA_TIM-barrel-like"/>
    <property type="match status" value="1"/>
</dbReference>
<name>A0A366FP77_9HYPH</name>
<evidence type="ECO:0000313" key="3">
    <source>
        <dbReference type="EMBL" id="RBP15860.1"/>
    </source>
</evidence>
<gene>
    <name evidence="3" type="ORF">DFR50_107130</name>
</gene>
<accession>A0A366FP77</accession>
<dbReference type="Pfam" id="PF09343">
    <property type="entry name" value="DUF2460"/>
    <property type="match status" value="1"/>
</dbReference>
<evidence type="ECO:0000259" key="1">
    <source>
        <dbReference type="Pfam" id="PF09343"/>
    </source>
</evidence>
<dbReference type="InterPro" id="IPR011740">
    <property type="entry name" value="DUF2460"/>
</dbReference>
<dbReference type="EMBL" id="QNRK01000007">
    <property type="protein sequence ID" value="RBP15860.1"/>
    <property type="molecule type" value="Genomic_DNA"/>
</dbReference>
<evidence type="ECO:0000313" key="4">
    <source>
        <dbReference type="Proteomes" id="UP000253529"/>
    </source>
</evidence>
<sequence length="835" mass="89142">MGFIGGVHLLPATGEWTYDTVPYTAARHNFTNGQLDNAASVNTYYAPGGSKTDYSYAIDQLQAAHPECQTVSVVCAWFFNSENAATCNVYPSTTYLLGEAWEIVGGSPVASHWMVSGLTEQNFPGLIPIPTTADGSYVYGGTPSDPSIVRCIRDLKARGFKVVFYPFLLGTAAGYPWRGRISCSPDLSSAATAAVAAFLGSAAPSDFVRDPVNLTVAYAGGLSDWTYRRMILHYANLCVIAGGVNLFLIGSELRGLETIRGPAWTPAGTTDANGCAVWDYPFVAGLQALAADVRTIFDGQGLTKNAAALANLVSYSADWSDWMGIQHPGANGQWPHLDALWADTNIDVVGLDNYLPLSDWTTGDGGLDARSWLAPRPSGAWPPSPTIMSGLGLSGPPTPYALPYLKGNIEGGEKYHWWYGDSVNAGPGLDPNGSDLTVSLAQGDRLAQVRSAYAPNQELLANKQFRWWWKSPHRAIYDAGDGQGWIPRGAATQWAPQSKPLAFIEYGYPATDKGTNQPNVFFDAKSSESATPYWSIWRPVPGGGYAPLRDDTIASLALQAMYEYWTSDGHNETSPGGVPLVQFALCCVWNWDARPFPVFPILSGQWADAGNWQTGDWITGRVTLPPPPPSPPPGIGSFATFPSLDALRATLSARPRFDTDIADRVAGRSSRRPRYAAPLIGFELNFDLLRSDAATQEMQRIAGFFAAMNGAATPFWFAPPGLSVVAGQILGAGDGATTAFPLVLTIGPTIASVAGAASVGAVYVDGAALPSSGWTLSNLYPASIVMASAPPAGATIAADFTALWLCRFADDGLDFEEFMTMLFKLGAVRLTAVRP</sequence>